<evidence type="ECO:0000256" key="2">
    <source>
        <dbReference type="ARBA" id="ARBA00022801"/>
    </source>
</evidence>
<dbReference type="Gene3D" id="3.40.50.1820">
    <property type="entry name" value="alpha/beta hydrolase"/>
    <property type="match status" value="1"/>
</dbReference>
<keyword evidence="2 5" id="KW-0378">Hydrolase</keyword>
<name>A0A6A5K1Z5_9PLEO</name>
<evidence type="ECO:0000256" key="3">
    <source>
        <dbReference type="PROSITE-ProRule" id="PRU10038"/>
    </source>
</evidence>
<dbReference type="InterPro" id="IPR033140">
    <property type="entry name" value="Lipase_GDXG_put_SER_AS"/>
</dbReference>
<dbReference type="PANTHER" id="PTHR48081:SF8">
    <property type="entry name" value="ALPHA_BETA HYDROLASE FOLD-3 DOMAIN-CONTAINING PROTEIN-RELATED"/>
    <property type="match status" value="1"/>
</dbReference>
<dbReference type="PROSITE" id="PS01174">
    <property type="entry name" value="LIPASE_GDXG_SER"/>
    <property type="match status" value="1"/>
</dbReference>
<feature type="domain" description="Alpha/beta hydrolase fold-3" evidence="4">
    <location>
        <begin position="92"/>
        <end position="308"/>
    </location>
</feature>
<sequence>MHDKTAIEGTSIRVTQRDERSFLMSVVQFLVRRMRSHIGNREAKHESGSITLNPSKSKLDSCTLQERTVCDIHIYDFVPPNKPEKMPKKRIYYFAGGSWQKPPTGQHYLLCAKMAKDMPEAIISVVSTPLAPNNPAPSSFAWILKAYRALMAEAKEAGERVILAGDSSGANITLSIVLEALREDAEQTDGGIQLNTHPTAIMAISPSTDLTRNNPDIEKMAHKDPLLTPKIISGTAKAWHADWDPADRRVSPINGDISLLAKQGVKVHGMTGGCDILSPDGILFRDRCAEHGVEGEWVHWEKQMHCFILTLPYRLVEAKAAMQWMIEVLKKE</sequence>
<keyword evidence="6" id="KW-1185">Reference proteome</keyword>
<comment type="similarity">
    <text evidence="1">Belongs to the 'GDXG' lipolytic enzyme family.</text>
</comment>
<dbReference type="EMBL" id="ML975383">
    <property type="protein sequence ID" value="KAF1830801.1"/>
    <property type="molecule type" value="Genomic_DNA"/>
</dbReference>
<dbReference type="Proteomes" id="UP000800040">
    <property type="component" value="Unassembled WGS sequence"/>
</dbReference>
<dbReference type="OrthoDB" id="2152029at2759"/>
<feature type="active site" evidence="3">
    <location>
        <position position="167"/>
    </location>
</feature>
<dbReference type="InterPro" id="IPR029058">
    <property type="entry name" value="AB_hydrolase_fold"/>
</dbReference>
<organism evidence="5 6">
    <name type="scientific">Decorospora gaudefroyi</name>
    <dbReference type="NCBI Taxonomy" id="184978"/>
    <lineage>
        <taxon>Eukaryota</taxon>
        <taxon>Fungi</taxon>
        <taxon>Dikarya</taxon>
        <taxon>Ascomycota</taxon>
        <taxon>Pezizomycotina</taxon>
        <taxon>Dothideomycetes</taxon>
        <taxon>Pleosporomycetidae</taxon>
        <taxon>Pleosporales</taxon>
        <taxon>Pleosporineae</taxon>
        <taxon>Pleosporaceae</taxon>
        <taxon>Decorospora</taxon>
    </lineage>
</organism>
<reference evidence="5" key="1">
    <citation type="submission" date="2020-01" db="EMBL/GenBank/DDBJ databases">
        <authorList>
            <consortium name="DOE Joint Genome Institute"/>
            <person name="Haridas S."/>
            <person name="Albert R."/>
            <person name="Binder M."/>
            <person name="Bloem J."/>
            <person name="Labutti K."/>
            <person name="Salamov A."/>
            <person name="Andreopoulos B."/>
            <person name="Baker S.E."/>
            <person name="Barry K."/>
            <person name="Bills G."/>
            <person name="Bluhm B.H."/>
            <person name="Cannon C."/>
            <person name="Castanera R."/>
            <person name="Culley D.E."/>
            <person name="Daum C."/>
            <person name="Ezra D."/>
            <person name="Gonzalez J.B."/>
            <person name="Henrissat B."/>
            <person name="Kuo A."/>
            <person name="Liang C."/>
            <person name="Lipzen A."/>
            <person name="Lutzoni F."/>
            <person name="Magnuson J."/>
            <person name="Mondo S."/>
            <person name="Nolan M."/>
            <person name="Ohm R."/>
            <person name="Pangilinan J."/>
            <person name="Park H.-J."/>
            <person name="Ramirez L."/>
            <person name="Alfaro M."/>
            <person name="Sun H."/>
            <person name="Tritt A."/>
            <person name="Yoshinaga Y."/>
            <person name="Zwiers L.-H."/>
            <person name="Turgeon B.G."/>
            <person name="Goodwin S.B."/>
            <person name="Spatafora J.W."/>
            <person name="Crous P.W."/>
            <person name="Grigoriev I.V."/>
        </authorList>
    </citation>
    <scope>NUCLEOTIDE SEQUENCE</scope>
    <source>
        <strain evidence="5">P77</strain>
    </source>
</reference>
<evidence type="ECO:0000313" key="6">
    <source>
        <dbReference type="Proteomes" id="UP000800040"/>
    </source>
</evidence>
<dbReference type="PANTHER" id="PTHR48081">
    <property type="entry name" value="AB HYDROLASE SUPERFAMILY PROTEIN C4A8.06C"/>
    <property type="match status" value="1"/>
</dbReference>
<dbReference type="GO" id="GO:0016787">
    <property type="term" value="F:hydrolase activity"/>
    <property type="evidence" value="ECO:0007669"/>
    <property type="project" value="UniProtKB-KW"/>
</dbReference>
<evidence type="ECO:0000256" key="1">
    <source>
        <dbReference type="ARBA" id="ARBA00010515"/>
    </source>
</evidence>
<accession>A0A6A5K1Z5</accession>
<gene>
    <name evidence="5" type="ORF">BDW02DRAFT_506689</name>
</gene>
<protein>
    <submittedName>
        <fullName evidence="5">Alpha/beta-hydrolase</fullName>
    </submittedName>
</protein>
<dbReference type="InterPro" id="IPR050300">
    <property type="entry name" value="GDXG_lipolytic_enzyme"/>
</dbReference>
<proteinExistence type="inferred from homology"/>
<dbReference type="AlphaFoldDB" id="A0A6A5K1Z5"/>
<evidence type="ECO:0000259" key="4">
    <source>
        <dbReference type="Pfam" id="PF07859"/>
    </source>
</evidence>
<evidence type="ECO:0000313" key="5">
    <source>
        <dbReference type="EMBL" id="KAF1830801.1"/>
    </source>
</evidence>
<dbReference type="Pfam" id="PF07859">
    <property type="entry name" value="Abhydrolase_3"/>
    <property type="match status" value="1"/>
</dbReference>
<dbReference type="InterPro" id="IPR013094">
    <property type="entry name" value="AB_hydrolase_3"/>
</dbReference>
<dbReference type="SUPFAM" id="SSF53474">
    <property type="entry name" value="alpha/beta-Hydrolases"/>
    <property type="match status" value="1"/>
</dbReference>